<evidence type="ECO:0000313" key="11">
    <source>
        <dbReference type="Proteomes" id="UP001329151"/>
    </source>
</evidence>
<dbReference type="GO" id="GO:0071978">
    <property type="term" value="P:bacterial-type flagellum-dependent swarming motility"/>
    <property type="evidence" value="ECO:0007669"/>
    <property type="project" value="TreeGrafter"/>
</dbReference>
<dbReference type="NCBIfam" id="NF004238">
    <property type="entry name" value="PRK05682.1-1"/>
    <property type="match status" value="1"/>
</dbReference>
<evidence type="ECO:0000256" key="1">
    <source>
        <dbReference type="ARBA" id="ARBA00004117"/>
    </source>
</evidence>
<dbReference type="InterPro" id="IPR053967">
    <property type="entry name" value="LlgE_F_G-like_D1"/>
</dbReference>
<dbReference type="Pfam" id="PF07559">
    <property type="entry name" value="FlgE_D2"/>
    <property type="match status" value="1"/>
</dbReference>
<dbReference type="SUPFAM" id="SSF117143">
    <property type="entry name" value="Flagellar hook protein flgE"/>
    <property type="match status" value="1"/>
</dbReference>
<dbReference type="GO" id="GO:0009425">
    <property type="term" value="C:bacterial-type flagellum basal body"/>
    <property type="evidence" value="ECO:0007669"/>
    <property type="project" value="UniProtKB-SubCell"/>
</dbReference>
<keyword evidence="10" id="KW-0969">Cilium</keyword>
<evidence type="ECO:0000256" key="2">
    <source>
        <dbReference type="ARBA" id="ARBA00009677"/>
    </source>
</evidence>
<dbReference type="InterPro" id="IPR020013">
    <property type="entry name" value="Flagellar_FlgE/F/G"/>
</dbReference>
<evidence type="ECO:0000259" key="7">
    <source>
        <dbReference type="Pfam" id="PF06429"/>
    </source>
</evidence>
<dbReference type="RefSeq" id="WP_130556899.1">
    <property type="nucleotide sequence ID" value="NZ_AP028947.1"/>
</dbReference>
<evidence type="ECO:0000256" key="4">
    <source>
        <dbReference type="ARBA" id="ARBA00023143"/>
    </source>
</evidence>
<dbReference type="GO" id="GO:0005829">
    <property type="term" value="C:cytosol"/>
    <property type="evidence" value="ECO:0007669"/>
    <property type="project" value="TreeGrafter"/>
</dbReference>
<evidence type="ECO:0000259" key="8">
    <source>
        <dbReference type="Pfam" id="PF07559"/>
    </source>
</evidence>
<dbReference type="Pfam" id="PF00460">
    <property type="entry name" value="Flg_bb_rod"/>
    <property type="match status" value="1"/>
</dbReference>
<dbReference type="Pfam" id="PF06429">
    <property type="entry name" value="Flg_bbr_C"/>
    <property type="match status" value="1"/>
</dbReference>
<dbReference type="PANTHER" id="PTHR30435:SF1">
    <property type="entry name" value="FLAGELLAR HOOK PROTEIN FLGE"/>
    <property type="match status" value="1"/>
</dbReference>
<evidence type="ECO:0000256" key="3">
    <source>
        <dbReference type="ARBA" id="ARBA00019015"/>
    </source>
</evidence>
<comment type="function">
    <text evidence="5">A flexible structure which links the flagellar filament to the drive apparatus in the basal body.</text>
</comment>
<dbReference type="Gene3D" id="2.60.98.20">
    <property type="entry name" value="Flagellar hook protein FlgE"/>
    <property type="match status" value="1"/>
</dbReference>
<evidence type="ECO:0000313" key="10">
    <source>
        <dbReference type="EMBL" id="BET25562.1"/>
    </source>
</evidence>
<dbReference type="Proteomes" id="UP001329151">
    <property type="component" value="Chromosome"/>
</dbReference>
<dbReference type="PANTHER" id="PTHR30435">
    <property type="entry name" value="FLAGELLAR PROTEIN"/>
    <property type="match status" value="1"/>
</dbReference>
<keyword evidence="10" id="KW-0966">Cell projection</keyword>
<dbReference type="InterPro" id="IPR010930">
    <property type="entry name" value="Flg_bb/hook_C_dom"/>
</dbReference>
<comment type="similarity">
    <text evidence="2 5">Belongs to the flagella basal body rod proteins family.</text>
</comment>
<evidence type="ECO:0000259" key="9">
    <source>
        <dbReference type="Pfam" id="PF22692"/>
    </source>
</evidence>
<dbReference type="NCBIfam" id="TIGR03506">
    <property type="entry name" value="FlgEFG_subfam"/>
    <property type="match status" value="1"/>
</dbReference>
<name>A0AA86IY53_9BURK</name>
<gene>
    <name evidence="10" type="primary">flgE</name>
    <name evidence="10" type="ORF">RGQ30_10630</name>
</gene>
<keyword evidence="10" id="KW-0282">Flagellum</keyword>
<evidence type="ECO:0000259" key="6">
    <source>
        <dbReference type="Pfam" id="PF00460"/>
    </source>
</evidence>
<dbReference type="KEGG" id="lto:RGQ30_10630"/>
<proteinExistence type="inferred from homology"/>
<accession>A0AA86IY53</accession>
<sequence>MAFSAGGSFQQGLSGLNAAQRGLEVIANNVSNASVVGFKGSEAEFSDVFARAFNGARSTNGIGLGTSLAAVTQNFKQGNINVTGNPLDLAISGTGFFKVQAANGDNIYTRNGQMGLNNEGVIVNSRGDRLQGFPIDATTGRPSDVAQSITVPRGNIPPAATRGGNLELNLDARATAIDPALTFDPGNLNTFNNSTSMTVYDELGGAHIMGIYMRKESSNDWSVFATVDGTQVDIGTSPVAVTTAPAQSTAASLQYGVDGLLVTPANANLTVDMSRFVTASGVPFSSTGVAPNQFTFDMSNTTQYGSSFVVQNLGQDGFESSPFAGFDVGADGMLTISYANGQLVKHAQVGLYRFPNPEGLQPVGSNGWLATNSSGPELVSLSEDTAFGIIQSGALEESNIDLTAELVAMISAQRVYQANSQTIKTQDSIFQTITNLR</sequence>
<dbReference type="PROSITE" id="PS00588">
    <property type="entry name" value="FLAGELLA_BB_ROD"/>
    <property type="match status" value="1"/>
</dbReference>
<feature type="domain" description="Flagellar hook protein FlgE/F/G-like D1" evidence="9">
    <location>
        <begin position="90"/>
        <end position="153"/>
    </location>
</feature>
<dbReference type="InterPro" id="IPR037925">
    <property type="entry name" value="FlgE/F/G-like"/>
</dbReference>
<keyword evidence="11" id="KW-1185">Reference proteome</keyword>
<protein>
    <recommendedName>
        <fullName evidence="3 5">Flagellar hook protein FlgE</fullName>
    </recommendedName>
</protein>
<dbReference type="InterPro" id="IPR011491">
    <property type="entry name" value="FlgE_D2"/>
</dbReference>
<feature type="domain" description="Flagellar basal body rod protein N-terminal" evidence="6">
    <location>
        <begin position="12"/>
        <end position="39"/>
    </location>
</feature>
<dbReference type="InterPro" id="IPR001444">
    <property type="entry name" value="Flag_bb_rod_N"/>
</dbReference>
<dbReference type="Pfam" id="PF22692">
    <property type="entry name" value="LlgE_F_G_D1"/>
    <property type="match status" value="1"/>
</dbReference>
<dbReference type="GO" id="GO:0009424">
    <property type="term" value="C:bacterial-type flagellum hook"/>
    <property type="evidence" value="ECO:0007669"/>
    <property type="project" value="TreeGrafter"/>
</dbReference>
<reference evidence="10 11" key="1">
    <citation type="submission" date="2023-10" db="EMBL/GenBank/DDBJ databases">
        <title>Complete Genome Sequence of Limnobacter thiooxidans CS-K2T, Isolated from freshwater lake sediments in Bavaria, Germany.</title>
        <authorList>
            <person name="Naruki M."/>
            <person name="Watanabe A."/>
            <person name="Warashina T."/>
            <person name="Morita T."/>
            <person name="Arakawa K."/>
        </authorList>
    </citation>
    <scope>NUCLEOTIDE SEQUENCE [LARGE SCALE GENOMIC DNA]</scope>
    <source>
        <strain evidence="10 11">CS-K2</strain>
    </source>
</reference>
<organism evidence="10 11">
    <name type="scientific">Limnobacter thiooxidans</name>
    <dbReference type="NCBI Taxonomy" id="131080"/>
    <lineage>
        <taxon>Bacteria</taxon>
        <taxon>Pseudomonadati</taxon>
        <taxon>Pseudomonadota</taxon>
        <taxon>Betaproteobacteria</taxon>
        <taxon>Burkholderiales</taxon>
        <taxon>Burkholderiaceae</taxon>
        <taxon>Limnobacter</taxon>
    </lineage>
</organism>
<dbReference type="InterPro" id="IPR037058">
    <property type="entry name" value="Falgellar_hook_FlgE_sf"/>
</dbReference>
<dbReference type="AlphaFoldDB" id="A0AA86IY53"/>
<evidence type="ECO:0000256" key="5">
    <source>
        <dbReference type="RuleBase" id="RU362116"/>
    </source>
</evidence>
<dbReference type="EMBL" id="AP028947">
    <property type="protein sequence ID" value="BET25562.1"/>
    <property type="molecule type" value="Genomic_DNA"/>
</dbReference>
<comment type="subcellular location">
    <subcellularLocation>
        <location evidence="1 5">Bacterial flagellum basal body</location>
    </subcellularLocation>
</comment>
<feature type="domain" description="Flagellar hook protein FlgE D2" evidence="8">
    <location>
        <begin position="169"/>
        <end position="318"/>
    </location>
</feature>
<keyword evidence="4 5" id="KW-0975">Bacterial flagellum</keyword>
<feature type="domain" description="Flagellar basal-body/hook protein C-terminal" evidence="7">
    <location>
        <begin position="391"/>
        <end position="436"/>
    </location>
</feature>
<dbReference type="InterPro" id="IPR019776">
    <property type="entry name" value="Flagellar_basal_body_rod_CS"/>
</dbReference>